<sequence>MWKGALLVFAGACSFGILSTIVKSAYKLGYTLTELCGIQAGLGMIFLWAIYLLTRDKKTPIQWRNGLKLLALGTSSGIVSITYYQSVQYIPASVAILLLMQFTWMNMLVDAILHKKRPTVQQLICVGLILCGTILASGMLNGVNSHLPVAGIGFGLLAAAFYTVFMTANSSTRSNTPPVLKSAWMVTGAFLIVSLILPPTYLFNGRLFDSTLLLWGLPLALFGTVLPPFLYAKGMPQVGLSLGGIISAAELPVAVVSAAIVLREQVGWMQIAGIVLILGAITWSNYPKKAGIKSPTV</sequence>
<accession>A0A327R219</accession>
<feature type="transmembrane region" description="Helical" evidence="1">
    <location>
        <begin position="268"/>
        <end position="286"/>
    </location>
</feature>
<feature type="domain" description="EamA" evidence="2">
    <location>
        <begin position="151"/>
        <end position="284"/>
    </location>
</feature>
<name>A0A327R219_9BACT</name>
<feature type="transmembrane region" description="Helical" evidence="1">
    <location>
        <begin position="120"/>
        <end position="140"/>
    </location>
</feature>
<keyword evidence="1" id="KW-0812">Transmembrane</keyword>
<dbReference type="InterPro" id="IPR000620">
    <property type="entry name" value="EamA_dom"/>
</dbReference>
<dbReference type="InterPro" id="IPR037185">
    <property type="entry name" value="EmrE-like"/>
</dbReference>
<reference evidence="3 4" key="1">
    <citation type="submission" date="2018-06" db="EMBL/GenBank/DDBJ databases">
        <title>Genomic Encyclopedia of Archaeal and Bacterial Type Strains, Phase II (KMG-II): from individual species to whole genera.</title>
        <authorList>
            <person name="Goeker M."/>
        </authorList>
    </citation>
    <scope>NUCLEOTIDE SEQUENCE [LARGE SCALE GENOMIC DNA]</scope>
    <source>
        <strain evidence="3 4">DSM 23857</strain>
    </source>
</reference>
<feature type="transmembrane region" description="Helical" evidence="1">
    <location>
        <begin position="90"/>
        <end position="113"/>
    </location>
</feature>
<dbReference type="PANTHER" id="PTHR22911:SF137">
    <property type="entry name" value="SOLUTE CARRIER FAMILY 35 MEMBER G2-RELATED"/>
    <property type="match status" value="1"/>
</dbReference>
<dbReference type="OrthoDB" id="3180815at2"/>
<evidence type="ECO:0000313" key="3">
    <source>
        <dbReference type="EMBL" id="RAJ10846.1"/>
    </source>
</evidence>
<comment type="caution">
    <text evidence="3">The sequence shown here is derived from an EMBL/GenBank/DDBJ whole genome shotgun (WGS) entry which is preliminary data.</text>
</comment>
<dbReference type="AlphaFoldDB" id="A0A327R219"/>
<feature type="transmembrane region" description="Helical" evidence="1">
    <location>
        <begin position="238"/>
        <end position="262"/>
    </location>
</feature>
<proteinExistence type="predicted"/>
<dbReference type="Pfam" id="PF00892">
    <property type="entry name" value="EamA"/>
    <property type="match status" value="2"/>
</dbReference>
<dbReference type="PANTHER" id="PTHR22911">
    <property type="entry name" value="ACYL-MALONYL CONDENSING ENZYME-RELATED"/>
    <property type="match status" value="1"/>
</dbReference>
<feature type="transmembrane region" description="Helical" evidence="1">
    <location>
        <begin position="29"/>
        <end position="54"/>
    </location>
</feature>
<keyword evidence="1" id="KW-0472">Membrane</keyword>
<gene>
    <name evidence="3" type="ORF">LX64_00453</name>
</gene>
<evidence type="ECO:0000313" key="4">
    <source>
        <dbReference type="Proteomes" id="UP000249547"/>
    </source>
</evidence>
<organism evidence="3 4">
    <name type="scientific">Chitinophaga skermanii</name>
    <dbReference type="NCBI Taxonomy" id="331697"/>
    <lineage>
        <taxon>Bacteria</taxon>
        <taxon>Pseudomonadati</taxon>
        <taxon>Bacteroidota</taxon>
        <taxon>Chitinophagia</taxon>
        <taxon>Chitinophagales</taxon>
        <taxon>Chitinophagaceae</taxon>
        <taxon>Chitinophaga</taxon>
    </lineage>
</organism>
<dbReference type="RefSeq" id="WP_111595968.1">
    <property type="nucleotide sequence ID" value="NZ_QLLL01000001.1"/>
</dbReference>
<feature type="domain" description="EamA" evidence="2">
    <location>
        <begin position="3"/>
        <end position="137"/>
    </location>
</feature>
<keyword evidence="1" id="KW-1133">Transmembrane helix</keyword>
<dbReference type="EMBL" id="QLLL01000001">
    <property type="protein sequence ID" value="RAJ10846.1"/>
    <property type="molecule type" value="Genomic_DNA"/>
</dbReference>
<feature type="transmembrane region" description="Helical" evidence="1">
    <location>
        <begin position="179"/>
        <end position="200"/>
    </location>
</feature>
<dbReference type="GO" id="GO:0016020">
    <property type="term" value="C:membrane"/>
    <property type="evidence" value="ECO:0007669"/>
    <property type="project" value="InterPro"/>
</dbReference>
<dbReference type="Proteomes" id="UP000249547">
    <property type="component" value="Unassembled WGS sequence"/>
</dbReference>
<feature type="transmembrane region" description="Helical" evidence="1">
    <location>
        <begin position="212"/>
        <end position="231"/>
    </location>
</feature>
<keyword evidence="4" id="KW-1185">Reference proteome</keyword>
<evidence type="ECO:0000256" key="1">
    <source>
        <dbReference type="SAM" id="Phobius"/>
    </source>
</evidence>
<protein>
    <submittedName>
        <fullName evidence="3">Threonine/homoserine efflux transporter RhtA</fullName>
    </submittedName>
</protein>
<feature type="transmembrane region" description="Helical" evidence="1">
    <location>
        <begin position="146"/>
        <end position="167"/>
    </location>
</feature>
<dbReference type="SUPFAM" id="SSF103481">
    <property type="entry name" value="Multidrug resistance efflux transporter EmrE"/>
    <property type="match status" value="2"/>
</dbReference>
<evidence type="ECO:0000259" key="2">
    <source>
        <dbReference type="Pfam" id="PF00892"/>
    </source>
</evidence>